<organism evidence="3 4">
    <name type="scientific">Solimonas marina</name>
    <dbReference type="NCBI Taxonomy" id="2714601"/>
    <lineage>
        <taxon>Bacteria</taxon>
        <taxon>Pseudomonadati</taxon>
        <taxon>Pseudomonadota</taxon>
        <taxon>Gammaproteobacteria</taxon>
        <taxon>Nevskiales</taxon>
        <taxon>Nevskiaceae</taxon>
        <taxon>Solimonas</taxon>
    </lineage>
</organism>
<evidence type="ECO:0000313" key="4">
    <source>
        <dbReference type="Proteomes" id="UP000653472"/>
    </source>
</evidence>
<evidence type="ECO:0000313" key="3">
    <source>
        <dbReference type="EMBL" id="NKF23273.1"/>
    </source>
</evidence>
<dbReference type="AlphaFoldDB" id="A0A970B6X3"/>
<sequence>MNKWMIRMSAATLAVALAAPAFAQSSGTGATSGSSGTSGSAGLGIDYAALVAAGGTGNPGVGTPGPNQGQTLGGPIAGLQKQFSKPYGQR</sequence>
<gene>
    <name evidence="3" type="ORF">G7Y82_13205</name>
</gene>
<evidence type="ECO:0000256" key="1">
    <source>
        <dbReference type="SAM" id="MobiDB-lite"/>
    </source>
</evidence>
<reference evidence="3" key="1">
    <citation type="submission" date="2020-03" db="EMBL/GenBank/DDBJ databases">
        <title>Solimonas marina sp. nov., isolated from deep seawater of the Pacific Ocean.</title>
        <authorList>
            <person name="Liu X."/>
            <person name="Lai Q."/>
            <person name="Sun F."/>
            <person name="Gai Y."/>
            <person name="Li G."/>
            <person name="Shao Z."/>
        </authorList>
    </citation>
    <scope>NUCLEOTIDE SEQUENCE</scope>
    <source>
        <strain evidence="3">C16B3</strain>
    </source>
</reference>
<accession>A0A970B6X3</accession>
<keyword evidence="2" id="KW-0732">Signal</keyword>
<feature type="chain" id="PRO_5036810103" evidence="2">
    <location>
        <begin position="24"/>
        <end position="90"/>
    </location>
</feature>
<feature type="region of interest" description="Disordered" evidence="1">
    <location>
        <begin position="56"/>
        <end position="90"/>
    </location>
</feature>
<name>A0A970B6X3_9GAMM</name>
<proteinExistence type="predicted"/>
<evidence type="ECO:0000256" key="2">
    <source>
        <dbReference type="SAM" id="SignalP"/>
    </source>
</evidence>
<dbReference type="Proteomes" id="UP000653472">
    <property type="component" value="Unassembled WGS sequence"/>
</dbReference>
<dbReference type="EMBL" id="JAAVXB010000007">
    <property type="protein sequence ID" value="NKF23273.1"/>
    <property type="molecule type" value="Genomic_DNA"/>
</dbReference>
<comment type="caution">
    <text evidence="3">The sequence shown here is derived from an EMBL/GenBank/DDBJ whole genome shotgun (WGS) entry which is preliminary data.</text>
</comment>
<keyword evidence="4" id="KW-1185">Reference proteome</keyword>
<dbReference type="RefSeq" id="WP_168148599.1">
    <property type="nucleotide sequence ID" value="NZ_JAAVXB010000007.1"/>
</dbReference>
<protein>
    <submittedName>
        <fullName evidence="3">Uncharacterized protein</fullName>
    </submittedName>
</protein>
<feature type="signal peptide" evidence="2">
    <location>
        <begin position="1"/>
        <end position="23"/>
    </location>
</feature>